<sequence>MKGIIDRFEKNLAVILVEGQNKEYHIQKSDLPTNCSINSVVQIEERNGHIYITSDMPQEKQQQDKVTALRKALLNKENPSKLKRKK</sequence>
<reference evidence="1 2" key="1">
    <citation type="submission" date="2023-02" db="EMBL/GenBank/DDBJ databases">
        <title>Oceanobacillus kimchii IFOP_LL358 isolated form Alexandrium catenella lab strain.</title>
        <authorList>
            <person name="Gajardo G."/>
            <person name="Ueki S."/>
            <person name="Maruyama F."/>
        </authorList>
    </citation>
    <scope>NUCLEOTIDE SEQUENCE [LARGE SCALE GENOMIC DNA]</scope>
    <source>
        <strain evidence="1 2">IFOP_LL358</strain>
    </source>
</reference>
<organism evidence="1 2">
    <name type="scientific">Oceanobacillus kimchii</name>
    <dbReference type="NCBI Taxonomy" id="746691"/>
    <lineage>
        <taxon>Bacteria</taxon>
        <taxon>Bacillati</taxon>
        <taxon>Bacillota</taxon>
        <taxon>Bacilli</taxon>
        <taxon>Bacillales</taxon>
        <taxon>Bacillaceae</taxon>
        <taxon>Oceanobacillus</taxon>
    </lineage>
</organism>
<evidence type="ECO:0000313" key="1">
    <source>
        <dbReference type="EMBL" id="GLO67338.1"/>
    </source>
</evidence>
<proteinExistence type="predicted"/>
<comment type="caution">
    <text evidence="1">The sequence shown here is derived from an EMBL/GenBank/DDBJ whole genome shotgun (WGS) entry which is preliminary data.</text>
</comment>
<dbReference type="RefSeq" id="WP_017797862.1">
    <property type="nucleotide sequence ID" value="NZ_BSKO01000001.1"/>
</dbReference>
<protein>
    <recommendedName>
        <fullName evidence="3">DUF3006 domain-containing protein</fullName>
    </recommendedName>
</protein>
<dbReference type="EMBL" id="BSKO01000001">
    <property type="protein sequence ID" value="GLO67338.1"/>
    <property type="molecule type" value="Genomic_DNA"/>
</dbReference>
<dbReference type="InterPro" id="IPR021377">
    <property type="entry name" value="DUF3006"/>
</dbReference>
<dbReference type="Pfam" id="PF11213">
    <property type="entry name" value="DUF3006"/>
    <property type="match status" value="1"/>
</dbReference>
<gene>
    <name evidence="1" type="ORF">MACH08_31220</name>
</gene>
<name>A0ABQ5TKG8_9BACI</name>
<dbReference type="Proteomes" id="UP001275436">
    <property type="component" value="Unassembled WGS sequence"/>
</dbReference>
<evidence type="ECO:0008006" key="3">
    <source>
        <dbReference type="Google" id="ProtNLM"/>
    </source>
</evidence>
<evidence type="ECO:0000313" key="2">
    <source>
        <dbReference type="Proteomes" id="UP001275436"/>
    </source>
</evidence>
<keyword evidence="2" id="KW-1185">Reference proteome</keyword>
<accession>A0ABQ5TKG8</accession>